<comment type="similarity">
    <text evidence="2 6">Belongs to the multi antimicrobial extrusion (MATE) (TC 2.A.66.1) family.</text>
</comment>
<dbReference type="Proteomes" id="UP000026961">
    <property type="component" value="Chromosome 8"/>
</dbReference>
<organism evidence="8">
    <name type="scientific">Oryza glumipatula</name>
    <dbReference type="NCBI Taxonomy" id="40148"/>
    <lineage>
        <taxon>Eukaryota</taxon>
        <taxon>Viridiplantae</taxon>
        <taxon>Streptophyta</taxon>
        <taxon>Embryophyta</taxon>
        <taxon>Tracheophyta</taxon>
        <taxon>Spermatophyta</taxon>
        <taxon>Magnoliopsida</taxon>
        <taxon>Liliopsida</taxon>
        <taxon>Poales</taxon>
        <taxon>Poaceae</taxon>
        <taxon>BOP clade</taxon>
        <taxon>Oryzoideae</taxon>
        <taxon>Oryzeae</taxon>
        <taxon>Oryzinae</taxon>
        <taxon>Oryza</taxon>
    </lineage>
</organism>
<feature type="transmembrane region" description="Helical" evidence="6">
    <location>
        <begin position="472"/>
        <end position="491"/>
    </location>
</feature>
<feature type="compositionally biased region" description="Polar residues" evidence="7">
    <location>
        <begin position="95"/>
        <end position="107"/>
    </location>
</feature>
<feature type="transmembrane region" description="Helical" evidence="6">
    <location>
        <begin position="549"/>
        <end position="571"/>
    </location>
</feature>
<dbReference type="GO" id="GO:1990961">
    <property type="term" value="P:xenobiotic detoxification by transmembrane export across the plasma membrane"/>
    <property type="evidence" value="ECO:0007669"/>
    <property type="project" value="InterPro"/>
</dbReference>
<feature type="transmembrane region" description="Helical" evidence="6">
    <location>
        <begin position="240"/>
        <end position="261"/>
    </location>
</feature>
<feature type="transmembrane region" description="Helical" evidence="6">
    <location>
        <begin position="431"/>
        <end position="452"/>
    </location>
</feature>
<evidence type="ECO:0000313" key="8">
    <source>
        <dbReference type="EnsemblPlants" id="OGLUM08G25290.1"/>
    </source>
</evidence>
<dbReference type="GO" id="GO:0016020">
    <property type="term" value="C:membrane"/>
    <property type="evidence" value="ECO:0007669"/>
    <property type="project" value="UniProtKB-SubCell"/>
</dbReference>
<keyword evidence="4 6" id="KW-1133">Transmembrane helix</keyword>
<protein>
    <recommendedName>
        <fullName evidence="6">Protein DETOXIFICATION</fullName>
    </recommendedName>
    <alternativeName>
        <fullName evidence="6">Multidrug and toxic compound extrusion protein</fullName>
    </alternativeName>
</protein>
<keyword evidence="3 6" id="KW-0812">Transmembrane</keyword>
<feature type="transmembrane region" description="Helical" evidence="6">
    <location>
        <begin position="578"/>
        <end position="602"/>
    </location>
</feature>
<dbReference type="HOGENOM" id="CLU_012893_1_4_1"/>
<reference evidence="8" key="2">
    <citation type="submission" date="2018-05" db="EMBL/GenBank/DDBJ databases">
        <title>OgluRS3 (Oryza glumaepatula Reference Sequence Version 3).</title>
        <authorList>
            <person name="Zhang J."/>
            <person name="Kudrna D."/>
            <person name="Lee S."/>
            <person name="Talag J."/>
            <person name="Welchert J."/>
            <person name="Wing R.A."/>
        </authorList>
    </citation>
    <scope>NUCLEOTIDE SEQUENCE [LARGE SCALE GENOMIC DNA]</scope>
</reference>
<proteinExistence type="inferred from homology"/>
<feature type="transmembrane region" description="Helical" evidence="6">
    <location>
        <begin position="503"/>
        <end position="529"/>
    </location>
</feature>
<dbReference type="PANTHER" id="PTHR11206">
    <property type="entry name" value="MULTIDRUG RESISTANCE PROTEIN"/>
    <property type="match status" value="1"/>
</dbReference>
<sequence length="665" mass="70010">METLQQTLGDTLASAATTVVVDNVTNYMGQMAIAMAMLTTLENFLKLRSTLSSHIDLSCHFPFNSPQSTLLTSNLHPILSRLLQWRLINGLGDGRNSQTKSCASATAGSRARSIASTHAASATPSARRSRGPEASGSTSTTATTQHQLQCSGEGAASASASQSGRDLLLLLSNQSTMGSVSPPAPEEDAAAVESAGAAARMFWHETKRLWAIGTPIAIGTITNYAISSVTTMFIGHLGNLPLAAASVGLSVFATFALGFLLGMGSALETLCGQAFGAGQVSMLGVYLQRSWIILLGATVLMVPVYVLAEPLLLLVGQDPEVARAAGRFTLYILPGAFAFAVNFPSGKFLQAQSKVGVLAWIGVAGLAFHVGITYLAVSVLGWGLPGAAAAYDVSQWASSLAQVAYIMGWCREGWRGWSMAAFHDLAAFLRLSIESAVMLCLEIWYLGLITVLTGDLDDAQMAVDSLGICMNINGYEGMIFIGLNAAISVRVSNELGSGRPRAAMHAVVVVVAESLLIGLLCMALVLAFSDKLALVYTSDAHLLRAVSRIAGLLGVTMVLNSVQPVLSGVAVGGGWQGLVAYINLACYYLFGLPVGYLLGYYFNLGVGGVWGGMLCGVALQTLILLFVVWRTDWKAEAAQASARVHKWGGTDETKPLLQGDHSDRD</sequence>
<evidence type="ECO:0000256" key="2">
    <source>
        <dbReference type="ARBA" id="ARBA00010199"/>
    </source>
</evidence>
<dbReference type="STRING" id="40148.A0A0E0AZ15"/>
<dbReference type="CDD" id="cd13132">
    <property type="entry name" value="MATE_eukaryotic"/>
    <property type="match status" value="1"/>
</dbReference>
<comment type="subcellular location">
    <subcellularLocation>
        <location evidence="1">Membrane</location>
        <topology evidence="1">Multi-pass membrane protein</topology>
    </subcellularLocation>
</comment>
<dbReference type="InterPro" id="IPR002528">
    <property type="entry name" value="MATE_fam"/>
</dbReference>
<dbReference type="Gramene" id="OGLUM08G25290.1">
    <property type="protein sequence ID" value="OGLUM08G25290.1"/>
    <property type="gene ID" value="OGLUM08G25290"/>
</dbReference>
<evidence type="ECO:0000256" key="3">
    <source>
        <dbReference type="ARBA" id="ARBA00022692"/>
    </source>
</evidence>
<evidence type="ECO:0000256" key="6">
    <source>
        <dbReference type="RuleBase" id="RU004914"/>
    </source>
</evidence>
<dbReference type="InterPro" id="IPR045069">
    <property type="entry name" value="MATE_euk"/>
</dbReference>
<evidence type="ECO:0000313" key="9">
    <source>
        <dbReference type="Proteomes" id="UP000026961"/>
    </source>
</evidence>
<feature type="compositionally biased region" description="Low complexity" evidence="7">
    <location>
        <begin position="109"/>
        <end position="126"/>
    </location>
</feature>
<feature type="transmembrane region" description="Helical" evidence="6">
    <location>
        <begin position="328"/>
        <end position="345"/>
    </location>
</feature>
<dbReference type="EnsemblPlants" id="OGLUM08G25290.1">
    <property type="protein sequence ID" value="OGLUM08G25290.1"/>
    <property type="gene ID" value="OGLUM08G25290"/>
</dbReference>
<dbReference type="AlphaFoldDB" id="A0A0E0AZ15"/>
<dbReference type="NCBIfam" id="TIGR00797">
    <property type="entry name" value="matE"/>
    <property type="match status" value="1"/>
</dbReference>
<feature type="region of interest" description="Disordered" evidence="7">
    <location>
        <begin position="95"/>
        <end position="158"/>
    </location>
</feature>
<evidence type="ECO:0000256" key="1">
    <source>
        <dbReference type="ARBA" id="ARBA00004141"/>
    </source>
</evidence>
<feature type="transmembrane region" description="Helical" evidence="6">
    <location>
        <begin position="608"/>
        <end position="629"/>
    </location>
</feature>
<keyword evidence="9" id="KW-1185">Reference proteome</keyword>
<accession>A0A0E0AZ15</accession>
<reference evidence="8" key="1">
    <citation type="submission" date="2015-04" db="UniProtKB">
        <authorList>
            <consortium name="EnsemblPlants"/>
        </authorList>
    </citation>
    <scope>IDENTIFICATION</scope>
</reference>
<keyword evidence="5 6" id="KW-0472">Membrane</keyword>
<feature type="compositionally biased region" description="Low complexity" evidence="7">
    <location>
        <begin position="134"/>
        <end position="144"/>
    </location>
</feature>
<dbReference type="GO" id="GO:0015297">
    <property type="term" value="F:antiporter activity"/>
    <property type="evidence" value="ECO:0007669"/>
    <property type="project" value="InterPro"/>
</dbReference>
<evidence type="ECO:0000256" key="7">
    <source>
        <dbReference type="SAM" id="MobiDB-lite"/>
    </source>
</evidence>
<evidence type="ECO:0000256" key="4">
    <source>
        <dbReference type="ARBA" id="ARBA00022989"/>
    </source>
</evidence>
<feature type="transmembrane region" description="Helical" evidence="6">
    <location>
        <begin position="209"/>
        <end position="234"/>
    </location>
</feature>
<evidence type="ECO:0000256" key="5">
    <source>
        <dbReference type="ARBA" id="ARBA00023136"/>
    </source>
</evidence>
<dbReference type="GO" id="GO:0042910">
    <property type="term" value="F:xenobiotic transmembrane transporter activity"/>
    <property type="evidence" value="ECO:0007669"/>
    <property type="project" value="InterPro"/>
</dbReference>
<dbReference type="Pfam" id="PF01554">
    <property type="entry name" value="MatE"/>
    <property type="match status" value="2"/>
</dbReference>
<name>A0A0E0AZ15_9ORYZ</name>
<feature type="transmembrane region" description="Helical" evidence="6">
    <location>
        <begin position="291"/>
        <end position="308"/>
    </location>
</feature>
<feature type="transmembrane region" description="Helical" evidence="6">
    <location>
        <begin position="357"/>
        <end position="381"/>
    </location>
</feature>
<feature type="transmembrane region" description="Helical" evidence="6">
    <location>
        <begin position="393"/>
        <end position="410"/>
    </location>
</feature>
<dbReference type="eggNOG" id="KOG1347">
    <property type="taxonomic scope" value="Eukaryota"/>
</dbReference>